<dbReference type="Proteomes" id="UP000218785">
    <property type="component" value="Chromosome"/>
</dbReference>
<keyword evidence="2" id="KW-1185">Reference proteome</keyword>
<accession>A0A1Z4N2A0</accession>
<evidence type="ECO:0008006" key="3">
    <source>
        <dbReference type="Google" id="ProtNLM"/>
    </source>
</evidence>
<gene>
    <name evidence="1" type="ORF">NIES37_37930</name>
</gene>
<dbReference type="KEGG" id="ttq:NIES37_37930"/>
<dbReference type="InterPro" id="IPR011051">
    <property type="entry name" value="RmlC_Cupin_sf"/>
</dbReference>
<reference evidence="1 2" key="1">
    <citation type="submission" date="2017-06" db="EMBL/GenBank/DDBJ databases">
        <title>Genome sequencing of cyanobaciteial culture collection at National Institute for Environmental Studies (NIES).</title>
        <authorList>
            <person name="Hirose Y."/>
            <person name="Shimura Y."/>
            <person name="Fujisawa T."/>
            <person name="Nakamura Y."/>
            <person name="Kawachi M."/>
        </authorList>
    </citation>
    <scope>NUCLEOTIDE SEQUENCE [LARGE SCALE GENOMIC DNA]</scope>
    <source>
        <strain evidence="1 2">NIES-37</strain>
    </source>
</reference>
<dbReference type="InterPro" id="IPR014710">
    <property type="entry name" value="RmlC-like_jellyroll"/>
</dbReference>
<proteinExistence type="predicted"/>
<dbReference type="CDD" id="cd10548">
    <property type="entry name" value="cupin_CDO"/>
    <property type="match status" value="1"/>
</dbReference>
<evidence type="ECO:0000313" key="2">
    <source>
        <dbReference type="Proteomes" id="UP000218785"/>
    </source>
</evidence>
<name>A0A1Z4N2A0_9CYAN</name>
<organism evidence="1 2">
    <name type="scientific">Tolypothrix tenuis PCC 7101</name>
    <dbReference type="NCBI Taxonomy" id="231146"/>
    <lineage>
        <taxon>Bacteria</taxon>
        <taxon>Bacillati</taxon>
        <taxon>Cyanobacteriota</taxon>
        <taxon>Cyanophyceae</taxon>
        <taxon>Nostocales</taxon>
        <taxon>Tolypothrichaceae</taxon>
        <taxon>Tolypothrix</taxon>
    </lineage>
</organism>
<dbReference type="AlphaFoldDB" id="A0A1Z4N2A0"/>
<sequence>MTHTTILESLATDEWFIDSPDLREFVAIAKQILSNTAGDRQETLNTLEPHFATLLKKQDWLPEQFAQPNHHSGLGGGIGQWLLYRSQERSLTIFSLVIPPNSITPVHDHLSWGLVGLYKGRQEETVYRRLDNGDVEGRAQLQNLGTYKVKPGDIYRLLPPDGDIHSVKATTVFTPSISIHVMGNDTGNILRHHYYPEAESVKSFRSGYSNAPYKENL</sequence>
<dbReference type="RefSeq" id="WP_096578218.1">
    <property type="nucleotide sequence ID" value="NZ_CAWNJS010000001.1"/>
</dbReference>
<protein>
    <recommendedName>
        <fullName evidence="3">Cysteine dioxygenase type I</fullName>
    </recommendedName>
</protein>
<dbReference type="EMBL" id="AP018248">
    <property type="protein sequence ID" value="BAY99810.1"/>
    <property type="molecule type" value="Genomic_DNA"/>
</dbReference>
<dbReference type="Gene3D" id="2.60.120.10">
    <property type="entry name" value="Jelly Rolls"/>
    <property type="match status" value="1"/>
</dbReference>
<dbReference type="SUPFAM" id="SSF51182">
    <property type="entry name" value="RmlC-like cupins"/>
    <property type="match status" value="1"/>
</dbReference>
<evidence type="ECO:0000313" key="1">
    <source>
        <dbReference type="EMBL" id="BAY99810.1"/>
    </source>
</evidence>